<dbReference type="EMBL" id="CP114014">
    <property type="protein sequence ID" value="XAY03353.1"/>
    <property type="molecule type" value="Genomic_DNA"/>
</dbReference>
<dbReference type="SUPFAM" id="SSF49265">
    <property type="entry name" value="Fibronectin type III"/>
    <property type="match status" value="1"/>
</dbReference>
<sequence length="322" mass="33278">MVRKLTLMAGLATLALTAVPTVAAAKAPGVATGAASKVTSTSVRLSAKVAPRSRSTTYSFQYGTTRKYGGGTATFPAGSGSKTVSVSADLAGLTGNTLYHYRVVASNQDGVVSGKDRQFRTAKVPLSLSVAATPNPVGFGGATTITGVLSGTHGPGKTIQLQQKGFPFTAPDFANAPVSPVVTGADGSFALTVAGLTQNVQYRVYTTTGKRLVSAPVLVGVAPTVRTAVSTTRPRRGTLVRFAGTVTPRFVPAQVAIQRKGSTGAWLTVGGVYTRSYGTAKARYAKSVRIRNAGTYRVFVGLPNSQFAGSTGPEFRIIPRSR</sequence>
<reference evidence="4" key="1">
    <citation type="submission" date="2022-12" db="EMBL/GenBank/DDBJ databases">
        <title>Paraconexibacter alkalitolerans sp. nov. and Baekduia alba sp. nov., isolated from soil and emended description of the genera Paraconexibacter (Chun et al., 2020) and Baekduia (An et al., 2020).</title>
        <authorList>
            <person name="Vieira S."/>
            <person name="Huber K.J."/>
            <person name="Geppert A."/>
            <person name="Wolf J."/>
            <person name="Neumann-Schaal M."/>
            <person name="Muesken M."/>
            <person name="Overmann J."/>
        </authorList>
    </citation>
    <scope>NUCLEOTIDE SEQUENCE</scope>
    <source>
        <strain evidence="4">AEG42_29</strain>
    </source>
</reference>
<dbReference type="AlphaFoldDB" id="A0AAU7AP22"/>
<keyword evidence="1" id="KW-0326">Glycosidase</keyword>
<keyword evidence="1" id="KW-0378">Hydrolase</keyword>
<evidence type="ECO:0000259" key="3">
    <source>
        <dbReference type="PROSITE" id="PS50853"/>
    </source>
</evidence>
<name>A0AAU7AP22_9ACTN</name>
<dbReference type="GO" id="GO:0005975">
    <property type="term" value="P:carbohydrate metabolic process"/>
    <property type="evidence" value="ECO:0007669"/>
    <property type="project" value="UniProtKB-ARBA"/>
</dbReference>
<protein>
    <recommendedName>
        <fullName evidence="3">Fibronectin type-III domain-containing protein</fullName>
    </recommendedName>
</protein>
<evidence type="ECO:0000256" key="2">
    <source>
        <dbReference type="SAM" id="SignalP"/>
    </source>
</evidence>
<dbReference type="PROSITE" id="PS50853">
    <property type="entry name" value="FN3"/>
    <property type="match status" value="1"/>
</dbReference>
<dbReference type="KEGG" id="parq:DSM112329_00167"/>
<dbReference type="InterPro" id="IPR013783">
    <property type="entry name" value="Ig-like_fold"/>
</dbReference>
<feature type="signal peptide" evidence="2">
    <location>
        <begin position="1"/>
        <end position="23"/>
    </location>
</feature>
<dbReference type="Gene3D" id="2.60.40.10">
    <property type="entry name" value="Immunoglobulins"/>
    <property type="match status" value="1"/>
</dbReference>
<dbReference type="InterPro" id="IPR003961">
    <property type="entry name" value="FN3_dom"/>
</dbReference>
<accession>A0AAU7AP22</accession>
<dbReference type="RefSeq" id="WP_354699908.1">
    <property type="nucleotide sequence ID" value="NZ_CP114014.1"/>
</dbReference>
<evidence type="ECO:0000256" key="1">
    <source>
        <dbReference type="ARBA" id="ARBA00023295"/>
    </source>
</evidence>
<evidence type="ECO:0000313" key="4">
    <source>
        <dbReference type="EMBL" id="XAY03353.1"/>
    </source>
</evidence>
<gene>
    <name evidence="4" type="ORF">DSM112329_00167</name>
</gene>
<dbReference type="InterPro" id="IPR036116">
    <property type="entry name" value="FN3_sf"/>
</dbReference>
<organism evidence="4">
    <name type="scientific">Paraconexibacter sp. AEG42_29</name>
    <dbReference type="NCBI Taxonomy" id="2997339"/>
    <lineage>
        <taxon>Bacteria</taxon>
        <taxon>Bacillati</taxon>
        <taxon>Actinomycetota</taxon>
        <taxon>Thermoleophilia</taxon>
        <taxon>Solirubrobacterales</taxon>
        <taxon>Paraconexibacteraceae</taxon>
        <taxon>Paraconexibacter</taxon>
    </lineage>
</organism>
<proteinExistence type="predicted"/>
<dbReference type="GO" id="GO:0016798">
    <property type="term" value="F:hydrolase activity, acting on glycosyl bonds"/>
    <property type="evidence" value="ECO:0007669"/>
    <property type="project" value="UniProtKB-KW"/>
</dbReference>
<feature type="domain" description="Fibronectin type-III" evidence="3">
    <location>
        <begin position="27"/>
        <end position="127"/>
    </location>
</feature>
<keyword evidence="2" id="KW-0732">Signal</keyword>
<feature type="chain" id="PRO_5043582528" description="Fibronectin type-III domain-containing protein" evidence="2">
    <location>
        <begin position="24"/>
        <end position="322"/>
    </location>
</feature>